<accession>A0A8J4VBT6</accession>
<gene>
    <name evidence="4" type="ORF">CMV_022239</name>
</gene>
<protein>
    <recommendedName>
        <fullName evidence="3">U-box domain-containing protein</fullName>
    </recommendedName>
</protein>
<name>A0A8J4VBT6_9ROSI</name>
<dbReference type="GO" id="GO:0004842">
    <property type="term" value="F:ubiquitin-protein transferase activity"/>
    <property type="evidence" value="ECO:0007669"/>
    <property type="project" value="InterPro"/>
</dbReference>
<evidence type="ECO:0000256" key="1">
    <source>
        <dbReference type="ARBA" id="ARBA00004906"/>
    </source>
</evidence>
<feature type="domain" description="U-box" evidence="3">
    <location>
        <begin position="75"/>
        <end position="101"/>
    </location>
</feature>
<organism evidence="4 5">
    <name type="scientific">Castanea mollissima</name>
    <name type="common">Chinese chestnut</name>
    <dbReference type="NCBI Taxonomy" id="60419"/>
    <lineage>
        <taxon>Eukaryota</taxon>
        <taxon>Viridiplantae</taxon>
        <taxon>Streptophyta</taxon>
        <taxon>Embryophyta</taxon>
        <taxon>Tracheophyta</taxon>
        <taxon>Spermatophyta</taxon>
        <taxon>Magnoliopsida</taxon>
        <taxon>eudicotyledons</taxon>
        <taxon>Gunneridae</taxon>
        <taxon>Pentapetalae</taxon>
        <taxon>rosids</taxon>
        <taxon>fabids</taxon>
        <taxon>Fagales</taxon>
        <taxon>Fagaceae</taxon>
        <taxon>Castanea</taxon>
    </lineage>
</organism>
<evidence type="ECO:0000313" key="5">
    <source>
        <dbReference type="Proteomes" id="UP000737018"/>
    </source>
</evidence>
<evidence type="ECO:0000259" key="3">
    <source>
        <dbReference type="PROSITE" id="PS51698"/>
    </source>
</evidence>
<comment type="caution">
    <text evidence="4">The sequence shown here is derived from an EMBL/GenBank/DDBJ whole genome shotgun (WGS) entry which is preliminary data.</text>
</comment>
<dbReference type="AlphaFoldDB" id="A0A8J4VBT6"/>
<dbReference type="EMBL" id="JRKL02004613">
    <property type="protein sequence ID" value="KAF3952182.1"/>
    <property type="molecule type" value="Genomic_DNA"/>
</dbReference>
<dbReference type="Proteomes" id="UP000737018">
    <property type="component" value="Unassembled WGS sequence"/>
</dbReference>
<dbReference type="Pfam" id="PF04564">
    <property type="entry name" value="U-box"/>
    <property type="match status" value="1"/>
</dbReference>
<dbReference type="OrthoDB" id="1740906at2759"/>
<sequence length="101" mass="11557">MAKTDVNDFSDPTVMAKVTELKKELQRLVKAIVDDDEDCSIESIDEAKEKLCALKELKQRRNERSLSLKLLDSLTCPEEFRCPLSKELMRDPVMLATGQDR</sequence>
<evidence type="ECO:0000256" key="2">
    <source>
        <dbReference type="ARBA" id="ARBA00022679"/>
    </source>
</evidence>
<evidence type="ECO:0000313" key="4">
    <source>
        <dbReference type="EMBL" id="KAF3952182.1"/>
    </source>
</evidence>
<comment type="pathway">
    <text evidence="1">Protein modification; protein ubiquitination.</text>
</comment>
<keyword evidence="5" id="KW-1185">Reference proteome</keyword>
<reference evidence="4" key="1">
    <citation type="submission" date="2020-03" db="EMBL/GenBank/DDBJ databases">
        <title>Castanea mollissima Vanexum genome sequencing.</title>
        <authorList>
            <person name="Staton M."/>
        </authorList>
    </citation>
    <scope>NUCLEOTIDE SEQUENCE</scope>
    <source>
        <tissue evidence="4">Leaf</tissue>
    </source>
</reference>
<dbReference type="GO" id="GO:0016567">
    <property type="term" value="P:protein ubiquitination"/>
    <property type="evidence" value="ECO:0007669"/>
    <property type="project" value="UniProtKB-UniPathway"/>
</dbReference>
<keyword evidence="2" id="KW-0808">Transferase</keyword>
<dbReference type="InterPro" id="IPR013083">
    <property type="entry name" value="Znf_RING/FYVE/PHD"/>
</dbReference>
<dbReference type="UniPathway" id="UPA00143"/>
<proteinExistence type="predicted"/>
<dbReference type="InterPro" id="IPR003613">
    <property type="entry name" value="Ubox_domain"/>
</dbReference>
<dbReference type="SUPFAM" id="SSF57850">
    <property type="entry name" value="RING/U-box"/>
    <property type="match status" value="1"/>
</dbReference>
<dbReference type="Gene3D" id="3.30.40.10">
    <property type="entry name" value="Zinc/RING finger domain, C3HC4 (zinc finger)"/>
    <property type="match status" value="1"/>
</dbReference>
<dbReference type="PROSITE" id="PS51698">
    <property type="entry name" value="U_BOX"/>
    <property type="match status" value="1"/>
</dbReference>